<gene>
    <name evidence="3" type="ORF">NW768_001147</name>
</gene>
<protein>
    <submittedName>
        <fullName evidence="3">Uncharacterized protein</fullName>
    </submittedName>
</protein>
<name>A0ABQ8RPF2_FUSEQ</name>
<evidence type="ECO:0000313" key="4">
    <source>
        <dbReference type="Proteomes" id="UP001152024"/>
    </source>
</evidence>
<organism evidence="3 4">
    <name type="scientific">Fusarium equiseti</name>
    <name type="common">Fusarium scirpi</name>
    <dbReference type="NCBI Taxonomy" id="61235"/>
    <lineage>
        <taxon>Eukaryota</taxon>
        <taxon>Fungi</taxon>
        <taxon>Dikarya</taxon>
        <taxon>Ascomycota</taxon>
        <taxon>Pezizomycotina</taxon>
        <taxon>Sordariomycetes</taxon>
        <taxon>Hypocreomycetidae</taxon>
        <taxon>Hypocreales</taxon>
        <taxon>Nectriaceae</taxon>
        <taxon>Fusarium</taxon>
        <taxon>Fusarium incarnatum-equiseti species complex</taxon>
    </lineage>
</organism>
<comment type="caution">
    <text evidence="3">The sequence shown here is derived from an EMBL/GenBank/DDBJ whole genome shotgun (WGS) entry which is preliminary data.</text>
</comment>
<keyword evidence="4" id="KW-1185">Reference proteome</keyword>
<evidence type="ECO:0000256" key="1">
    <source>
        <dbReference type="SAM" id="MobiDB-lite"/>
    </source>
</evidence>
<accession>A0ABQ8RPF2</accession>
<feature type="signal peptide" evidence="2">
    <location>
        <begin position="1"/>
        <end position="20"/>
    </location>
</feature>
<feature type="chain" id="PRO_5047285669" evidence="2">
    <location>
        <begin position="21"/>
        <end position="117"/>
    </location>
</feature>
<proteinExistence type="predicted"/>
<dbReference type="EMBL" id="JAOQBH010000002">
    <property type="protein sequence ID" value="KAJ4139803.1"/>
    <property type="molecule type" value="Genomic_DNA"/>
</dbReference>
<evidence type="ECO:0000256" key="2">
    <source>
        <dbReference type="SAM" id="SignalP"/>
    </source>
</evidence>
<evidence type="ECO:0000313" key="3">
    <source>
        <dbReference type="EMBL" id="KAJ4139803.1"/>
    </source>
</evidence>
<reference evidence="3" key="1">
    <citation type="submission" date="2022-09" db="EMBL/GenBank/DDBJ databases">
        <title>Fusarium specimens isolated from Avocado Roots.</title>
        <authorList>
            <person name="Stajich J."/>
            <person name="Roper C."/>
            <person name="Heimlech-Rivalta G."/>
        </authorList>
    </citation>
    <scope>NUCLEOTIDE SEQUENCE</scope>
    <source>
        <strain evidence="3">CF00095</strain>
    </source>
</reference>
<keyword evidence="2" id="KW-0732">Signal</keyword>
<sequence>MYMMTLPALLLFLRNPSVSAADSPMTKELRKKGRKALSAFRAITSAKAATSAAAASEQRRSERDAQSAAVSSEILATLVDIRNSLAIIANYGLPQAGAAQMPDDGTWNTSDDDDDDD</sequence>
<feature type="region of interest" description="Disordered" evidence="1">
    <location>
        <begin position="96"/>
        <end position="117"/>
    </location>
</feature>
<dbReference type="Proteomes" id="UP001152024">
    <property type="component" value="Unassembled WGS sequence"/>
</dbReference>